<dbReference type="Gene3D" id="3.40.50.300">
    <property type="entry name" value="P-loop containing nucleotide triphosphate hydrolases"/>
    <property type="match status" value="2"/>
</dbReference>
<dbReference type="InterPro" id="IPR027417">
    <property type="entry name" value="P-loop_NTPase"/>
</dbReference>
<dbReference type="Pfam" id="PF00271">
    <property type="entry name" value="Helicase_C"/>
    <property type="match status" value="1"/>
</dbReference>
<accession>A0A2H4UVG8</accession>
<evidence type="ECO:0000313" key="3">
    <source>
        <dbReference type="EMBL" id="ATZ80825.1"/>
    </source>
</evidence>
<dbReference type="PROSITE" id="PS51192">
    <property type="entry name" value="HELICASE_ATP_BIND_1"/>
    <property type="match status" value="1"/>
</dbReference>
<dbReference type="Pfam" id="PF00176">
    <property type="entry name" value="SNF2-rel_dom"/>
    <property type="match status" value="1"/>
</dbReference>
<feature type="domain" description="Helicase ATP-binding" evidence="1">
    <location>
        <begin position="53"/>
        <end position="229"/>
    </location>
</feature>
<dbReference type="Proteomes" id="UP000240325">
    <property type="component" value="Segment"/>
</dbReference>
<keyword evidence="3" id="KW-0378">Hydrolase</keyword>
<sequence length="567" mass="66735">MSYPKITDKNFYDKITNKYKKYKIKKSNKSYDQWCFPKQYTLQLPQQFLANFISPNTPYMDILVYHKIGSGKTCAMIQMCEKWKKYKRIIVVLPASLRGNFRNELRSLCVGNTYLTDNERTRLSKLEPTDEEYMDIIDKSDERIDKYYEIYSYNKFIEMIKDETLNLKNAFLGIDEIQNMISEDGTYYWTLYNAIKKAPKDLRIALLSATPMFDKPSELALTLNLLRLPKELPVGNEFNKIFIKTTKSKDGVLNYKFRNIELFKSYIKGYISYFMGAPNHVFPHTIIKYIRCEMSDFQYSAYKKISEYEETYKNELSNDFYIGTRMISNVVYPNKTLDEKGFDLFTKKLIRKDLEKYSCKFAKIMEKINKTGGKVFVYSNFIEYGGIQSFIKVLEAYGYSNYFKTGVGKKRFAIWSGNETMAMKDEIRNVYNQKNNINGSKIKVLVASASIKEGVSLLHVKHAHIIDGYWNWSRMAQIIGRVARFCSHKDLPEEKRNVKIYLYLAVVQEDKNIKNIETIDEYMKHLAHSKHKLIKQFEKAIKESSIDCTLNYNANQNDEDEEYKCDK</sequence>
<reference evidence="3" key="1">
    <citation type="journal article" date="2017" name="Elife">
        <title>The kinetoplastid-infecting Bodo saltans virus (BsV), a window into the most abundant giant viruses in the sea.</title>
        <authorList>
            <person name="Deeg C.M."/>
            <person name="Chow C.-E.T."/>
            <person name="Suttle C.A."/>
        </authorList>
    </citation>
    <scope>NUCLEOTIDE SEQUENCE</scope>
    <source>
        <strain evidence="3">NG1</strain>
    </source>
</reference>
<dbReference type="InterPro" id="IPR014001">
    <property type="entry name" value="Helicase_ATP-bd"/>
</dbReference>
<keyword evidence="4" id="KW-1185">Reference proteome</keyword>
<dbReference type="GO" id="GO:0004386">
    <property type="term" value="F:helicase activity"/>
    <property type="evidence" value="ECO:0007669"/>
    <property type="project" value="UniProtKB-KW"/>
</dbReference>
<evidence type="ECO:0000313" key="4">
    <source>
        <dbReference type="Proteomes" id="UP000240325"/>
    </source>
</evidence>
<gene>
    <name evidence="3" type="ORF">BMW23_0779</name>
</gene>
<keyword evidence="3" id="KW-0547">Nucleotide-binding</keyword>
<evidence type="ECO:0000259" key="1">
    <source>
        <dbReference type="PROSITE" id="PS51192"/>
    </source>
</evidence>
<proteinExistence type="predicted"/>
<dbReference type="CDD" id="cd18785">
    <property type="entry name" value="SF2_C"/>
    <property type="match status" value="1"/>
</dbReference>
<dbReference type="GO" id="GO:0005524">
    <property type="term" value="F:ATP binding"/>
    <property type="evidence" value="ECO:0007669"/>
    <property type="project" value="InterPro"/>
</dbReference>
<name>A0A2H4UVG8_9VIRU</name>
<protein>
    <submittedName>
        <fullName evidence="3">DEXDc helicase</fullName>
    </submittedName>
</protein>
<feature type="domain" description="Helicase C-terminal" evidence="2">
    <location>
        <begin position="360"/>
        <end position="541"/>
    </location>
</feature>
<dbReference type="SUPFAM" id="SSF52540">
    <property type="entry name" value="P-loop containing nucleoside triphosphate hydrolases"/>
    <property type="match status" value="2"/>
</dbReference>
<dbReference type="SMART" id="SM00487">
    <property type="entry name" value="DEXDc"/>
    <property type="match status" value="1"/>
</dbReference>
<organism evidence="3">
    <name type="scientific">Bodo saltans virus</name>
    <dbReference type="NCBI Taxonomy" id="2024608"/>
    <lineage>
        <taxon>Viruses</taxon>
        <taxon>Varidnaviria</taxon>
        <taxon>Bamfordvirae</taxon>
        <taxon>Nucleocytoviricota</taxon>
        <taxon>Megaviricetes</taxon>
        <taxon>Imitervirales</taxon>
        <taxon>Mimiviridae</taxon>
        <taxon>Klosneuvirinae</taxon>
        <taxon>Theiavirus</taxon>
        <taxon>Theiavirus salishense</taxon>
    </lineage>
</organism>
<dbReference type="InterPro" id="IPR000330">
    <property type="entry name" value="SNF2_N"/>
</dbReference>
<keyword evidence="3" id="KW-0067">ATP-binding</keyword>
<dbReference type="EMBL" id="MF782455">
    <property type="protein sequence ID" value="ATZ80825.1"/>
    <property type="molecule type" value="Genomic_DNA"/>
</dbReference>
<evidence type="ECO:0000259" key="2">
    <source>
        <dbReference type="PROSITE" id="PS51194"/>
    </source>
</evidence>
<dbReference type="InterPro" id="IPR001650">
    <property type="entry name" value="Helicase_C-like"/>
</dbReference>
<dbReference type="PROSITE" id="PS51194">
    <property type="entry name" value="HELICASE_CTER"/>
    <property type="match status" value="1"/>
</dbReference>
<keyword evidence="3" id="KW-0347">Helicase</keyword>